<dbReference type="KEGG" id="tta:Theth_0566"/>
<accession>F7YXL4</accession>
<dbReference type="OrthoDB" id="36722at2"/>
<dbReference type="SUPFAM" id="SSF48537">
    <property type="entry name" value="Phospholipase C/P1 nuclease"/>
    <property type="match status" value="1"/>
</dbReference>
<dbReference type="Gene3D" id="1.10.575.10">
    <property type="entry name" value="P1 Nuclease"/>
    <property type="match status" value="1"/>
</dbReference>
<dbReference type="STRING" id="688269.Theth_0566"/>
<organism evidence="1 2">
    <name type="scientific">Pseudothermotoga thermarum DSM 5069</name>
    <dbReference type="NCBI Taxonomy" id="688269"/>
    <lineage>
        <taxon>Bacteria</taxon>
        <taxon>Thermotogati</taxon>
        <taxon>Thermotogota</taxon>
        <taxon>Thermotogae</taxon>
        <taxon>Thermotogales</taxon>
        <taxon>Thermotogaceae</taxon>
        <taxon>Pseudothermotoga</taxon>
    </lineage>
</organism>
<protein>
    <recommendedName>
        <fullName evidence="3">Phospholipase</fullName>
    </recommendedName>
</protein>
<evidence type="ECO:0000313" key="2">
    <source>
        <dbReference type="Proteomes" id="UP000006804"/>
    </source>
</evidence>
<proteinExistence type="predicted"/>
<dbReference type="AlphaFoldDB" id="F7YXL4"/>
<dbReference type="PATRIC" id="fig|688269.3.peg.587"/>
<dbReference type="InterPro" id="IPR008947">
    <property type="entry name" value="PLipase_C/P1_nuclease_dom_sf"/>
</dbReference>
<dbReference type="GO" id="GO:0004629">
    <property type="term" value="F:phospholipase C activity"/>
    <property type="evidence" value="ECO:0007669"/>
    <property type="project" value="InterPro"/>
</dbReference>
<dbReference type="HOGENOM" id="CLU_862966_0_0_0"/>
<dbReference type="InterPro" id="IPR001531">
    <property type="entry name" value="Zn_PLipaseC"/>
</dbReference>
<dbReference type="Proteomes" id="UP000006804">
    <property type="component" value="Chromosome"/>
</dbReference>
<dbReference type="GO" id="GO:0008270">
    <property type="term" value="F:zinc ion binding"/>
    <property type="evidence" value="ECO:0007669"/>
    <property type="project" value="InterPro"/>
</dbReference>
<gene>
    <name evidence="1" type="ORF">Theth_0566</name>
</gene>
<dbReference type="EMBL" id="CP002351">
    <property type="protein sequence ID" value="AEH50655.1"/>
    <property type="molecule type" value="Genomic_DNA"/>
</dbReference>
<evidence type="ECO:0008006" key="3">
    <source>
        <dbReference type="Google" id="ProtNLM"/>
    </source>
</evidence>
<dbReference type="CDD" id="cd11009">
    <property type="entry name" value="Zn_dep_PLPC"/>
    <property type="match status" value="1"/>
</dbReference>
<sequence length="322" mass="37644" precursor="true">MKKFVVFAFLTILICYVFGWSAHETLTYLIVQSLPNKDDLVPITPYSYVESRVYNMEYLKLEDYCGDFIENFVPKWAVFFPPDPKPQDGKVPVWQILTIYSVEPDLGMDEGLQLSPLQDLIGSSKGVRHMKYRLLVVDFFEGSESVLYFINMSREAFKKGDRYWGYRFLARALHYLQDLSMPYHNAPGPLFDTVRGIFDKDTALMLAYTHFSYDEYMAYLLYRNDEETINAILHAEPKKVRNTRELIQRVRLLGLRNISKVHRLMTHHFGEDLKGRILGLEDFERKSTELQELKQITISIARDLSSLLKGFLLDYLKEVGEL</sequence>
<keyword evidence="2" id="KW-1185">Reference proteome</keyword>
<dbReference type="eggNOG" id="ENOG5032KU4">
    <property type="taxonomic scope" value="Bacteria"/>
</dbReference>
<reference evidence="1 2" key="1">
    <citation type="submission" date="2010-11" db="EMBL/GenBank/DDBJ databases">
        <title>The complete genome of Thermotoga thermarum DSM 5069.</title>
        <authorList>
            <consortium name="US DOE Joint Genome Institute (JGI-PGF)"/>
            <person name="Lucas S."/>
            <person name="Copeland A."/>
            <person name="Lapidus A."/>
            <person name="Bruce D."/>
            <person name="Goodwin L."/>
            <person name="Pitluck S."/>
            <person name="Kyrpides N."/>
            <person name="Mavromatis K."/>
            <person name="Ivanova N."/>
            <person name="Zeytun A."/>
            <person name="Brettin T."/>
            <person name="Detter J.C."/>
            <person name="Tapia R."/>
            <person name="Han C."/>
            <person name="Land M."/>
            <person name="Hauser L."/>
            <person name="Markowitz V."/>
            <person name="Cheng J.-F."/>
            <person name="Hugenholtz P."/>
            <person name="Woyke T."/>
            <person name="Wu D."/>
            <person name="Spring S."/>
            <person name="Schroeder M."/>
            <person name="Brambilla E."/>
            <person name="Klenk H.-P."/>
            <person name="Eisen J.A."/>
        </authorList>
    </citation>
    <scope>NUCLEOTIDE SEQUENCE [LARGE SCALE GENOMIC DNA]</scope>
    <source>
        <strain evidence="1 2">DSM 5069</strain>
    </source>
</reference>
<evidence type="ECO:0000313" key="1">
    <source>
        <dbReference type="EMBL" id="AEH50655.1"/>
    </source>
</evidence>
<name>F7YXL4_9THEM</name>
<dbReference type="RefSeq" id="WP_013931878.1">
    <property type="nucleotide sequence ID" value="NC_015707.1"/>
</dbReference>